<dbReference type="Proteomes" id="UP000534783">
    <property type="component" value="Unassembled WGS sequence"/>
</dbReference>
<organism evidence="1 2">
    <name type="scientific">Candidatus Manganitrophus noduliformans</name>
    <dbReference type="NCBI Taxonomy" id="2606439"/>
    <lineage>
        <taxon>Bacteria</taxon>
        <taxon>Pseudomonadati</taxon>
        <taxon>Nitrospirota</taxon>
        <taxon>Nitrospiria</taxon>
        <taxon>Candidatus Troglogloeales</taxon>
        <taxon>Candidatus Manganitrophaceae</taxon>
        <taxon>Candidatus Manganitrophus</taxon>
    </lineage>
</organism>
<accession>A0A7X6DUG7</accession>
<comment type="caution">
    <text evidence="1">The sequence shown here is derived from an EMBL/GenBank/DDBJ whole genome shotgun (WGS) entry which is preliminary data.</text>
</comment>
<sequence length="152" mass="17468">MEVVIQEEPTGCGFANVAMLAKRRYAEVKALANSIGIFAADPRLYSDTTYVRRLLAEYGIRVSEQETPFTSWESLPERALLSIKYPVEDGQPFWHWVVFVRESGTPVVLDPAKYLSNNRRTDYKKMQPRWFIEVFGLPSKAGTERKKRPPVL</sequence>
<dbReference type="EMBL" id="VTOW01000009">
    <property type="protein sequence ID" value="NKE73637.1"/>
    <property type="molecule type" value="Genomic_DNA"/>
</dbReference>
<evidence type="ECO:0000313" key="2">
    <source>
        <dbReference type="Proteomes" id="UP000534783"/>
    </source>
</evidence>
<keyword evidence="2" id="KW-1185">Reference proteome</keyword>
<gene>
    <name evidence="1" type="ORF">MNODULE_23040</name>
</gene>
<proteinExistence type="predicted"/>
<evidence type="ECO:0008006" key="3">
    <source>
        <dbReference type="Google" id="ProtNLM"/>
    </source>
</evidence>
<name>A0A7X6DUG7_9BACT</name>
<reference evidence="1 2" key="1">
    <citation type="journal article" date="2020" name="Nature">
        <title>Bacterial chemolithoautotrophy via manganese oxidation.</title>
        <authorList>
            <person name="Yu H."/>
            <person name="Leadbetter J.R."/>
        </authorList>
    </citation>
    <scope>NUCLEOTIDE SEQUENCE [LARGE SCALE GENOMIC DNA]</scope>
    <source>
        <strain evidence="1 2">Mn-1</strain>
    </source>
</reference>
<dbReference type="RefSeq" id="WP_168063600.1">
    <property type="nucleotide sequence ID" value="NZ_VTOW01000009.1"/>
</dbReference>
<dbReference type="AlphaFoldDB" id="A0A7X6DUG7"/>
<evidence type="ECO:0000313" key="1">
    <source>
        <dbReference type="EMBL" id="NKE73637.1"/>
    </source>
</evidence>
<protein>
    <recommendedName>
        <fullName evidence="3">Peptidase C39 domain-containing protein</fullName>
    </recommendedName>
</protein>